<evidence type="ECO:0000256" key="2">
    <source>
        <dbReference type="ARBA" id="ARBA00023125"/>
    </source>
</evidence>
<dbReference type="InterPro" id="IPR001647">
    <property type="entry name" value="HTH_TetR"/>
</dbReference>
<evidence type="ECO:0000259" key="6">
    <source>
        <dbReference type="PROSITE" id="PS50977"/>
    </source>
</evidence>
<dbReference type="PRINTS" id="PR00455">
    <property type="entry name" value="HTHTETR"/>
</dbReference>
<evidence type="ECO:0000256" key="1">
    <source>
        <dbReference type="ARBA" id="ARBA00023015"/>
    </source>
</evidence>
<gene>
    <name evidence="7" type="ORF">F8O01_06970</name>
</gene>
<feature type="domain" description="HTH tetR-type" evidence="6">
    <location>
        <begin position="118"/>
        <end position="178"/>
    </location>
</feature>
<protein>
    <submittedName>
        <fullName evidence="7">TetR/AcrR family transcriptional regulator</fullName>
    </submittedName>
</protein>
<evidence type="ECO:0000313" key="8">
    <source>
        <dbReference type="Proteomes" id="UP000467240"/>
    </source>
</evidence>
<evidence type="ECO:0000256" key="5">
    <source>
        <dbReference type="SAM" id="MobiDB-lite"/>
    </source>
</evidence>
<dbReference type="PROSITE" id="PS50977">
    <property type="entry name" value="HTH_TETR_2"/>
    <property type="match status" value="1"/>
</dbReference>
<evidence type="ECO:0000256" key="4">
    <source>
        <dbReference type="PROSITE-ProRule" id="PRU00335"/>
    </source>
</evidence>
<reference evidence="7 8" key="1">
    <citation type="submission" date="2019-09" db="EMBL/GenBank/DDBJ databases">
        <title>Phylogeny of genus Pseudoclavibacter and closely related genus.</title>
        <authorList>
            <person name="Li Y."/>
        </authorList>
    </citation>
    <scope>NUCLEOTIDE SEQUENCE [LARGE SCALE GENOMIC DNA]</scope>
    <source>
        <strain evidence="7 8">DSM 23821</strain>
    </source>
</reference>
<dbReference type="PANTHER" id="PTHR30055:SF234">
    <property type="entry name" value="HTH-TYPE TRANSCRIPTIONAL REGULATOR BETI"/>
    <property type="match status" value="1"/>
</dbReference>
<feature type="region of interest" description="Disordered" evidence="5">
    <location>
        <begin position="1"/>
        <end position="31"/>
    </location>
</feature>
<dbReference type="PANTHER" id="PTHR30055">
    <property type="entry name" value="HTH-TYPE TRANSCRIPTIONAL REGULATOR RUTR"/>
    <property type="match status" value="1"/>
</dbReference>
<keyword evidence="3" id="KW-0804">Transcription</keyword>
<keyword evidence="2 4" id="KW-0238">DNA-binding</keyword>
<dbReference type="OrthoDB" id="9806334at2"/>
<evidence type="ECO:0000313" key="7">
    <source>
        <dbReference type="EMBL" id="KAB1658001.1"/>
    </source>
</evidence>
<feature type="region of interest" description="Disordered" evidence="5">
    <location>
        <begin position="61"/>
        <end position="114"/>
    </location>
</feature>
<dbReference type="Gene3D" id="1.10.357.10">
    <property type="entry name" value="Tetracycline Repressor, domain 2"/>
    <property type="match status" value="1"/>
</dbReference>
<accession>A0A7J5BWS4</accession>
<keyword evidence="1" id="KW-0805">Transcription regulation</keyword>
<dbReference type="EMBL" id="WBJZ01000007">
    <property type="protein sequence ID" value="KAB1658001.1"/>
    <property type="molecule type" value="Genomic_DNA"/>
</dbReference>
<sequence length="298" mass="32718">MQCGPEPRVSATDDEEVGRDVGGQRRLRSTRRCTVDPVRTVHPPVLARRVGARRCGRLAHHCLQPSGPRTDPVPIPSRRYSKRPSRRGQEPAPRRGAVERPTRATGTPDTVTPVATSRSRHGEILAAFRRLVLEHGDRGATLDAVARAAGVSKGGLIYHFPTREALVTGLCDRFAELVDEDLVEMTTPGRSPTEWYLRTSADYLSELEQTMAALVRLAPTDEGSVRPALRRGRARWYECILAELGDEQLARTVVLLGDGIAYNAELDGQSGAPRPFVDRASIEALLRMVRALGLVRGI</sequence>
<dbReference type="Proteomes" id="UP000467240">
    <property type="component" value="Unassembled WGS sequence"/>
</dbReference>
<name>A0A7J5BWS4_9MICO</name>
<dbReference type="InterPro" id="IPR050109">
    <property type="entry name" value="HTH-type_TetR-like_transc_reg"/>
</dbReference>
<proteinExistence type="predicted"/>
<keyword evidence="8" id="KW-1185">Reference proteome</keyword>
<dbReference type="InterPro" id="IPR009057">
    <property type="entry name" value="Homeodomain-like_sf"/>
</dbReference>
<feature type="compositionally biased region" description="Basic and acidic residues" evidence="5">
    <location>
        <begin position="87"/>
        <end position="102"/>
    </location>
</feature>
<dbReference type="Pfam" id="PF00440">
    <property type="entry name" value="TetR_N"/>
    <property type="match status" value="1"/>
</dbReference>
<organism evidence="7 8">
    <name type="scientific">Pseudoclavibacter chungangensis</name>
    <dbReference type="NCBI Taxonomy" id="587635"/>
    <lineage>
        <taxon>Bacteria</taxon>
        <taxon>Bacillati</taxon>
        <taxon>Actinomycetota</taxon>
        <taxon>Actinomycetes</taxon>
        <taxon>Micrococcales</taxon>
        <taxon>Microbacteriaceae</taxon>
        <taxon>Pseudoclavibacter</taxon>
    </lineage>
</organism>
<feature type="DNA-binding region" description="H-T-H motif" evidence="4">
    <location>
        <begin position="141"/>
        <end position="160"/>
    </location>
</feature>
<feature type="compositionally biased region" description="Polar residues" evidence="5">
    <location>
        <begin position="104"/>
        <end position="114"/>
    </location>
</feature>
<comment type="caution">
    <text evidence="7">The sequence shown here is derived from an EMBL/GenBank/DDBJ whole genome shotgun (WGS) entry which is preliminary data.</text>
</comment>
<dbReference type="GO" id="GO:0000976">
    <property type="term" value="F:transcription cis-regulatory region binding"/>
    <property type="evidence" value="ECO:0007669"/>
    <property type="project" value="TreeGrafter"/>
</dbReference>
<evidence type="ECO:0000256" key="3">
    <source>
        <dbReference type="ARBA" id="ARBA00023163"/>
    </source>
</evidence>
<dbReference type="AlphaFoldDB" id="A0A7J5BWS4"/>
<dbReference type="SUPFAM" id="SSF46689">
    <property type="entry name" value="Homeodomain-like"/>
    <property type="match status" value="1"/>
</dbReference>
<dbReference type="GO" id="GO:0003700">
    <property type="term" value="F:DNA-binding transcription factor activity"/>
    <property type="evidence" value="ECO:0007669"/>
    <property type="project" value="TreeGrafter"/>
</dbReference>